<proteinExistence type="predicted"/>
<dbReference type="SUPFAM" id="SSF55031">
    <property type="entry name" value="Bacterial exopeptidase dimerisation domain"/>
    <property type="match status" value="1"/>
</dbReference>
<feature type="binding site" evidence="2">
    <location>
        <position position="383"/>
    </location>
    <ligand>
        <name>Mn(2+)</name>
        <dbReference type="ChEBI" id="CHEBI:29035"/>
        <label>2</label>
    </ligand>
</feature>
<dbReference type="AlphaFoldDB" id="A0A2N7L8I2"/>
<evidence type="ECO:0000313" key="5">
    <source>
        <dbReference type="EMBL" id="PMN90511.1"/>
    </source>
</evidence>
<evidence type="ECO:0000256" key="3">
    <source>
        <dbReference type="SAM" id="MobiDB-lite"/>
    </source>
</evidence>
<gene>
    <name evidence="5" type="ORF">BCT23_19765</name>
</gene>
<dbReference type="FunFam" id="3.30.70.360:FF:000001">
    <property type="entry name" value="N-acetyldiaminopimelate deacetylase"/>
    <property type="match status" value="1"/>
</dbReference>
<sequence>MTEYGAHTMSSSSSESPSLRTGSSLPLSPQLIADMTTWRQHLHQFPECGFDVNLTADFIAEKLESFGIQVERNIGKTGLVGILKCGNSNASIGLRADMDALHIHEQNTFSHCSKHDGKMHACGHDGHSAMLLGAASYLAQNPQFNGTVYFIFQPDEEHGCGAQAMIDDGLFTRFSIDEVYGIHNFPGLAEGELMVRPGSLMASESGFEITIKGIGGHAALPHQGIDPMVVGAQVILGLQTIVSRNLSAISDTAVVSATEFITDGTVNVIPTQVTIKGDCRCFTEATLARIEESMARIVAGICQAAGASHAFTFTNTFYPTVNAKAQTVYAVEAAQKVLGADKVNAECEPLTISEDFSSMLRVKPGCYVLLGNGVNSVGGCALHNPKYDFNDRILPLGARYWIQLVNDRLSTAMVD</sequence>
<dbReference type="InterPro" id="IPR002933">
    <property type="entry name" value="Peptidase_M20"/>
</dbReference>
<protein>
    <submittedName>
        <fullName evidence="5">Amidohydrolase</fullName>
    </submittedName>
</protein>
<dbReference type="GO" id="GO:0019877">
    <property type="term" value="P:diaminopimelate biosynthetic process"/>
    <property type="evidence" value="ECO:0007669"/>
    <property type="project" value="UniProtKB-ARBA"/>
</dbReference>
<dbReference type="EMBL" id="MDAL01000029">
    <property type="protein sequence ID" value="PMN90511.1"/>
    <property type="molecule type" value="Genomic_DNA"/>
</dbReference>
<dbReference type="PANTHER" id="PTHR11014">
    <property type="entry name" value="PEPTIDASE M20 FAMILY MEMBER"/>
    <property type="match status" value="1"/>
</dbReference>
<dbReference type="InterPro" id="IPR011650">
    <property type="entry name" value="Peptidase_M20_dimer"/>
</dbReference>
<comment type="caution">
    <text evidence="5">The sequence shown here is derived from an EMBL/GenBank/DDBJ whole genome shotgun (WGS) entry which is preliminary data.</text>
</comment>
<dbReference type="GO" id="GO:0046872">
    <property type="term" value="F:metal ion binding"/>
    <property type="evidence" value="ECO:0007669"/>
    <property type="project" value="UniProtKB-KW"/>
</dbReference>
<feature type="binding site" evidence="2">
    <location>
        <position position="122"/>
    </location>
    <ligand>
        <name>Mn(2+)</name>
        <dbReference type="ChEBI" id="CHEBI:29035"/>
        <label>2</label>
    </ligand>
</feature>
<feature type="domain" description="Peptidase M20 dimerisation" evidence="4">
    <location>
        <begin position="206"/>
        <end position="299"/>
    </location>
</feature>
<feature type="compositionally biased region" description="Low complexity" evidence="3">
    <location>
        <begin position="10"/>
        <end position="24"/>
    </location>
</feature>
<feature type="region of interest" description="Disordered" evidence="3">
    <location>
        <begin position="1"/>
        <end position="25"/>
    </location>
</feature>
<dbReference type="SUPFAM" id="SSF53187">
    <property type="entry name" value="Zn-dependent exopeptidases"/>
    <property type="match status" value="1"/>
</dbReference>
<reference evidence="6" key="1">
    <citation type="submission" date="2016-07" db="EMBL/GenBank/DDBJ databases">
        <title>Nontailed viruses are major unrecognized killers of bacteria in the ocean.</title>
        <authorList>
            <person name="Kauffman K."/>
            <person name="Hussain F."/>
            <person name="Yang J."/>
            <person name="Arevalo P."/>
            <person name="Brown J."/>
            <person name="Cutler M."/>
            <person name="Kelly L."/>
            <person name="Polz M.F."/>
        </authorList>
    </citation>
    <scope>NUCLEOTIDE SEQUENCE [LARGE SCALE GENOMIC DNA]</scope>
    <source>
        <strain evidence="6">10N.261.45.A10</strain>
    </source>
</reference>
<comment type="cofactor">
    <cofactor evidence="2">
        <name>Mn(2+)</name>
        <dbReference type="ChEBI" id="CHEBI:29035"/>
    </cofactor>
    <text evidence="2">The Mn(2+) ion enhances activity.</text>
</comment>
<dbReference type="Pfam" id="PF01546">
    <property type="entry name" value="Peptidase_M20"/>
    <property type="match status" value="1"/>
</dbReference>
<dbReference type="STRING" id="1190603.A1OO_19120"/>
<dbReference type="Proteomes" id="UP000235387">
    <property type="component" value="Unassembled WGS sequence"/>
</dbReference>
<keyword evidence="2" id="KW-0479">Metal-binding</keyword>
<evidence type="ECO:0000259" key="4">
    <source>
        <dbReference type="Pfam" id="PF07687"/>
    </source>
</evidence>
<evidence type="ECO:0000256" key="2">
    <source>
        <dbReference type="PIRSR" id="PIRSR005962-1"/>
    </source>
</evidence>
<name>A0A2N7L8I2_9GAMM</name>
<keyword evidence="1 5" id="KW-0378">Hydrolase</keyword>
<feature type="binding site" evidence="2">
    <location>
        <position position="124"/>
    </location>
    <ligand>
        <name>Mn(2+)</name>
        <dbReference type="ChEBI" id="CHEBI:29035"/>
        <label>2</label>
    </ligand>
</feature>
<dbReference type="NCBIfam" id="TIGR01891">
    <property type="entry name" value="amidohydrolases"/>
    <property type="match status" value="1"/>
</dbReference>
<dbReference type="Gene3D" id="3.40.630.10">
    <property type="entry name" value="Zn peptidases"/>
    <property type="match status" value="1"/>
</dbReference>
<accession>A0A2N7L8I2</accession>
<evidence type="ECO:0000313" key="6">
    <source>
        <dbReference type="Proteomes" id="UP000235387"/>
    </source>
</evidence>
<organism evidence="5 6">
    <name type="scientific">Enterovibrio norvegicus</name>
    <dbReference type="NCBI Taxonomy" id="188144"/>
    <lineage>
        <taxon>Bacteria</taxon>
        <taxon>Pseudomonadati</taxon>
        <taxon>Pseudomonadota</taxon>
        <taxon>Gammaproteobacteria</taxon>
        <taxon>Vibrionales</taxon>
        <taxon>Vibrionaceae</taxon>
        <taxon>Enterovibrio</taxon>
    </lineage>
</organism>
<dbReference type="PANTHER" id="PTHR11014:SF63">
    <property type="entry name" value="METALLOPEPTIDASE, PUTATIVE (AFU_ORTHOLOGUE AFUA_6G09600)-RELATED"/>
    <property type="match status" value="1"/>
</dbReference>
<keyword evidence="2" id="KW-0464">Manganese</keyword>
<dbReference type="InterPro" id="IPR017439">
    <property type="entry name" value="Amidohydrolase"/>
</dbReference>
<feature type="binding site" evidence="2">
    <location>
        <position position="157"/>
    </location>
    <ligand>
        <name>Mn(2+)</name>
        <dbReference type="ChEBI" id="CHEBI:29035"/>
        <label>2</label>
    </ligand>
</feature>
<dbReference type="GO" id="GO:0050118">
    <property type="term" value="F:N-acetyldiaminopimelate deacetylase activity"/>
    <property type="evidence" value="ECO:0007669"/>
    <property type="project" value="UniProtKB-ARBA"/>
</dbReference>
<dbReference type="PIRSF" id="PIRSF005962">
    <property type="entry name" value="Pept_M20D_amidohydro"/>
    <property type="match status" value="1"/>
</dbReference>
<dbReference type="CDD" id="cd05666">
    <property type="entry name" value="M20_Acy1-like"/>
    <property type="match status" value="1"/>
</dbReference>
<feature type="binding site" evidence="2">
    <location>
        <position position="183"/>
    </location>
    <ligand>
        <name>Mn(2+)</name>
        <dbReference type="ChEBI" id="CHEBI:29035"/>
        <label>2</label>
    </ligand>
</feature>
<dbReference type="InterPro" id="IPR036264">
    <property type="entry name" value="Bact_exopeptidase_dim_dom"/>
</dbReference>
<evidence type="ECO:0000256" key="1">
    <source>
        <dbReference type="ARBA" id="ARBA00022801"/>
    </source>
</evidence>
<dbReference type="Pfam" id="PF07687">
    <property type="entry name" value="M20_dimer"/>
    <property type="match status" value="1"/>
</dbReference>
<dbReference type="Gene3D" id="3.30.70.360">
    <property type="match status" value="1"/>
</dbReference>